<dbReference type="PANTHER" id="PTHR22884">
    <property type="entry name" value="SET DOMAIN PROTEINS"/>
    <property type="match status" value="1"/>
</dbReference>
<proteinExistence type="predicted"/>
<dbReference type="RefSeq" id="WP_256982827.1">
    <property type="nucleotide sequence ID" value="NZ_MTHB01000106.1"/>
</dbReference>
<evidence type="ECO:0000313" key="8">
    <source>
        <dbReference type="Proteomes" id="UP000214720"/>
    </source>
</evidence>
<dbReference type="Gene3D" id="2.170.270.10">
    <property type="entry name" value="SET domain"/>
    <property type="match status" value="1"/>
</dbReference>
<dbReference type="GO" id="GO:0032259">
    <property type="term" value="P:methylation"/>
    <property type="evidence" value="ECO:0007669"/>
    <property type="project" value="UniProtKB-KW"/>
</dbReference>
<reference evidence="8" key="1">
    <citation type="submission" date="2017-01" db="EMBL/GenBank/DDBJ databases">
        <title>Genome Analysis of Deinococcus marmoris KOPRI26562.</title>
        <authorList>
            <person name="Kim J.H."/>
            <person name="Oh H.-M."/>
        </authorList>
    </citation>
    <scope>NUCLEOTIDE SEQUENCE [LARGE SCALE GENOMIC DNA]</scope>
    <source>
        <strain evidence="8">PAMC 26633</strain>
    </source>
</reference>
<dbReference type="GO" id="GO:0005694">
    <property type="term" value="C:chromosome"/>
    <property type="evidence" value="ECO:0007669"/>
    <property type="project" value="UniProtKB-SubCell"/>
</dbReference>
<dbReference type="EMBL" id="MTHB01000106">
    <property type="protein sequence ID" value="OXC77461.1"/>
    <property type="molecule type" value="Genomic_DNA"/>
</dbReference>
<keyword evidence="2" id="KW-0158">Chromosome</keyword>
<evidence type="ECO:0000256" key="4">
    <source>
        <dbReference type="ARBA" id="ARBA00022679"/>
    </source>
</evidence>
<keyword evidence="4" id="KW-0808">Transferase</keyword>
<evidence type="ECO:0000256" key="2">
    <source>
        <dbReference type="ARBA" id="ARBA00022454"/>
    </source>
</evidence>
<evidence type="ECO:0000256" key="5">
    <source>
        <dbReference type="ARBA" id="ARBA00022691"/>
    </source>
</evidence>
<dbReference type="SMART" id="SM00317">
    <property type="entry name" value="SET"/>
    <property type="match status" value="1"/>
</dbReference>
<keyword evidence="5" id="KW-0949">S-adenosyl-L-methionine</keyword>
<name>A0A226X213_CABSO</name>
<evidence type="ECO:0000256" key="3">
    <source>
        <dbReference type="ARBA" id="ARBA00022603"/>
    </source>
</evidence>
<accession>A0A226X213</accession>
<organism evidence="7 8">
    <name type="scientific">Caballeronia sordidicola</name>
    <name type="common">Burkholderia sordidicola</name>
    <dbReference type="NCBI Taxonomy" id="196367"/>
    <lineage>
        <taxon>Bacteria</taxon>
        <taxon>Pseudomonadati</taxon>
        <taxon>Pseudomonadota</taxon>
        <taxon>Betaproteobacteria</taxon>
        <taxon>Burkholderiales</taxon>
        <taxon>Burkholderiaceae</taxon>
        <taxon>Caballeronia</taxon>
    </lineage>
</organism>
<dbReference type="SUPFAM" id="SSF82199">
    <property type="entry name" value="SET domain"/>
    <property type="match status" value="1"/>
</dbReference>
<dbReference type="PROSITE" id="PS50280">
    <property type="entry name" value="SET"/>
    <property type="match status" value="1"/>
</dbReference>
<dbReference type="InterPro" id="IPR001214">
    <property type="entry name" value="SET_dom"/>
</dbReference>
<dbReference type="Pfam" id="PF00856">
    <property type="entry name" value="SET"/>
    <property type="match status" value="1"/>
</dbReference>
<protein>
    <submittedName>
        <fullName evidence="7">Proteins containing SET protein</fullName>
    </submittedName>
</protein>
<sequence length="124" mass="13807">MRRFVDRHSTIHGRGVFAVSQIPSGDYLLEYKGELLSARGANRRFARSQVEEGYGFFFGLEGGRIIDGAVGGNSARWMNHSCAPNCEAEQDGARVYTRAIANIEPGDERLSITDSMQPSVRQRR</sequence>
<dbReference type="InterPro" id="IPR046341">
    <property type="entry name" value="SET_dom_sf"/>
</dbReference>
<dbReference type="AlphaFoldDB" id="A0A226X213"/>
<evidence type="ECO:0000313" key="7">
    <source>
        <dbReference type="EMBL" id="OXC77461.1"/>
    </source>
</evidence>
<evidence type="ECO:0000256" key="1">
    <source>
        <dbReference type="ARBA" id="ARBA00004286"/>
    </source>
</evidence>
<feature type="domain" description="SET" evidence="6">
    <location>
        <begin position="1"/>
        <end position="115"/>
    </location>
</feature>
<evidence type="ECO:0000259" key="6">
    <source>
        <dbReference type="PROSITE" id="PS50280"/>
    </source>
</evidence>
<gene>
    <name evidence="7" type="ORF">BSU04_16800</name>
</gene>
<keyword evidence="3" id="KW-0489">Methyltransferase</keyword>
<comment type="subcellular location">
    <subcellularLocation>
        <location evidence="1">Chromosome</location>
    </subcellularLocation>
</comment>
<dbReference type="GO" id="GO:0008168">
    <property type="term" value="F:methyltransferase activity"/>
    <property type="evidence" value="ECO:0007669"/>
    <property type="project" value="UniProtKB-KW"/>
</dbReference>
<comment type="caution">
    <text evidence="7">The sequence shown here is derived from an EMBL/GenBank/DDBJ whole genome shotgun (WGS) entry which is preliminary data.</text>
</comment>
<dbReference type="Proteomes" id="UP000214720">
    <property type="component" value="Unassembled WGS sequence"/>
</dbReference>
<dbReference type="InterPro" id="IPR050777">
    <property type="entry name" value="SET2_Histone-Lys_MeTrsfase"/>
</dbReference>